<keyword evidence="3" id="KW-0472">Membrane</keyword>
<accession>A0A8J6J491</accession>
<keyword evidence="6" id="KW-1185">Reference proteome</keyword>
<sequence length="153" mass="16953">MSLAKKMIELRKQNGLSQQDLADRLGVSRQAISRWETGAVQPLADSVKSLAQVFQVSTDYLLNDDLDTPTPPPTAQPAPPQEKPKSARKHRKWLLALAALAAAAVLVLVTAAGTAYYLQWKERQPVSMYDVSTDTAEENDNSYSDISFSFDEW</sequence>
<dbReference type="Pfam" id="PF01381">
    <property type="entry name" value="HTH_3"/>
    <property type="match status" value="1"/>
</dbReference>
<evidence type="ECO:0000256" key="3">
    <source>
        <dbReference type="SAM" id="Phobius"/>
    </source>
</evidence>
<feature type="transmembrane region" description="Helical" evidence="3">
    <location>
        <begin position="93"/>
        <end position="118"/>
    </location>
</feature>
<gene>
    <name evidence="5" type="ORF">H8S55_08465</name>
</gene>
<evidence type="ECO:0000256" key="2">
    <source>
        <dbReference type="SAM" id="MobiDB-lite"/>
    </source>
</evidence>
<dbReference type="AlphaFoldDB" id="A0A8J6J491"/>
<dbReference type="SMART" id="SM00530">
    <property type="entry name" value="HTH_XRE"/>
    <property type="match status" value="1"/>
</dbReference>
<evidence type="ECO:0000313" key="5">
    <source>
        <dbReference type="EMBL" id="MBC5717350.1"/>
    </source>
</evidence>
<dbReference type="CDD" id="cd00093">
    <property type="entry name" value="HTH_XRE"/>
    <property type="match status" value="1"/>
</dbReference>
<comment type="caution">
    <text evidence="5">The sequence shown here is derived from an EMBL/GenBank/DDBJ whole genome shotgun (WGS) entry which is preliminary data.</text>
</comment>
<keyword evidence="1" id="KW-0238">DNA-binding</keyword>
<dbReference type="InterPro" id="IPR010982">
    <property type="entry name" value="Lambda_DNA-bd_dom_sf"/>
</dbReference>
<dbReference type="SUPFAM" id="SSF47413">
    <property type="entry name" value="lambda repressor-like DNA-binding domains"/>
    <property type="match status" value="1"/>
</dbReference>
<dbReference type="PANTHER" id="PTHR46558">
    <property type="entry name" value="TRACRIPTIONAL REGULATORY PROTEIN-RELATED-RELATED"/>
    <property type="match status" value="1"/>
</dbReference>
<dbReference type="PROSITE" id="PS50943">
    <property type="entry name" value="HTH_CROC1"/>
    <property type="match status" value="1"/>
</dbReference>
<dbReference type="EMBL" id="JACOPN010000005">
    <property type="protein sequence ID" value="MBC5717350.1"/>
    <property type="molecule type" value="Genomic_DNA"/>
</dbReference>
<feature type="region of interest" description="Disordered" evidence="2">
    <location>
        <begin position="62"/>
        <end position="88"/>
    </location>
</feature>
<evidence type="ECO:0000256" key="1">
    <source>
        <dbReference type="ARBA" id="ARBA00023125"/>
    </source>
</evidence>
<name>A0A8J6J491_9FIRM</name>
<dbReference type="PANTHER" id="PTHR46558:SF13">
    <property type="entry name" value="HTH-TYPE TRANSCRIPTIONAL REGULATOR IMMR"/>
    <property type="match status" value="1"/>
</dbReference>
<feature type="domain" description="HTH cro/C1-type" evidence="4">
    <location>
        <begin position="7"/>
        <end position="61"/>
    </location>
</feature>
<feature type="compositionally biased region" description="Pro residues" evidence="2">
    <location>
        <begin position="69"/>
        <end position="81"/>
    </location>
</feature>
<reference evidence="5" key="1">
    <citation type="submission" date="2020-08" db="EMBL/GenBank/DDBJ databases">
        <title>Genome public.</title>
        <authorList>
            <person name="Liu C."/>
            <person name="Sun Q."/>
        </authorList>
    </citation>
    <scope>NUCLEOTIDE SEQUENCE</scope>
    <source>
        <strain evidence="5">BX5</strain>
    </source>
</reference>
<dbReference type="RefSeq" id="WP_186878622.1">
    <property type="nucleotide sequence ID" value="NZ_JACOPN010000005.1"/>
</dbReference>
<dbReference type="Proteomes" id="UP000602260">
    <property type="component" value="Unassembled WGS sequence"/>
</dbReference>
<evidence type="ECO:0000313" key="6">
    <source>
        <dbReference type="Proteomes" id="UP000602260"/>
    </source>
</evidence>
<dbReference type="Gene3D" id="1.10.260.40">
    <property type="entry name" value="lambda repressor-like DNA-binding domains"/>
    <property type="match status" value="1"/>
</dbReference>
<organism evidence="5 6">
    <name type="scientific">Flintibacter faecis</name>
    <dbReference type="NCBI Taxonomy" id="2763047"/>
    <lineage>
        <taxon>Bacteria</taxon>
        <taxon>Bacillati</taxon>
        <taxon>Bacillota</taxon>
        <taxon>Clostridia</taxon>
        <taxon>Eubacteriales</taxon>
        <taxon>Flintibacter</taxon>
    </lineage>
</organism>
<keyword evidence="3" id="KW-1133">Transmembrane helix</keyword>
<dbReference type="GO" id="GO:0003677">
    <property type="term" value="F:DNA binding"/>
    <property type="evidence" value="ECO:0007669"/>
    <property type="project" value="UniProtKB-KW"/>
</dbReference>
<keyword evidence="3" id="KW-0812">Transmembrane</keyword>
<evidence type="ECO:0000259" key="4">
    <source>
        <dbReference type="PROSITE" id="PS50943"/>
    </source>
</evidence>
<proteinExistence type="predicted"/>
<dbReference type="InterPro" id="IPR001387">
    <property type="entry name" value="Cro/C1-type_HTH"/>
</dbReference>
<protein>
    <submittedName>
        <fullName evidence="5">Helix-turn-helix transcriptional regulator</fullName>
    </submittedName>
</protein>